<feature type="domain" description="Late embryogenesis abundant protein LEA-2 subgroup" evidence="7">
    <location>
        <begin position="152"/>
        <end position="257"/>
    </location>
</feature>
<organism evidence="8 9">
    <name type="scientific">Papaver somniferum</name>
    <name type="common">Opium poppy</name>
    <dbReference type="NCBI Taxonomy" id="3469"/>
    <lineage>
        <taxon>Eukaryota</taxon>
        <taxon>Viridiplantae</taxon>
        <taxon>Streptophyta</taxon>
        <taxon>Embryophyta</taxon>
        <taxon>Tracheophyta</taxon>
        <taxon>Spermatophyta</taxon>
        <taxon>Magnoliopsida</taxon>
        <taxon>Ranunculales</taxon>
        <taxon>Papaveraceae</taxon>
        <taxon>Papaveroideae</taxon>
        <taxon>Papaver</taxon>
    </lineage>
</organism>
<keyword evidence="4 6" id="KW-0472">Membrane</keyword>
<protein>
    <recommendedName>
        <fullName evidence="7">Late embryogenesis abundant protein LEA-2 subgroup domain-containing protein</fullName>
    </recommendedName>
</protein>
<dbReference type="OrthoDB" id="1849707at2759"/>
<dbReference type="OMA" id="PENGPHY"/>
<evidence type="ECO:0000256" key="3">
    <source>
        <dbReference type="ARBA" id="ARBA00022989"/>
    </source>
</evidence>
<dbReference type="GO" id="GO:0005886">
    <property type="term" value="C:plasma membrane"/>
    <property type="evidence" value="ECO:0007669"/>
    <property type="project" value="TreeGrafter"/>
</dbReference>
<keyword evidence="9" id="KW-1185">Reference proteome</keyword>
<feature type="transmembrane region" description="Helical" evidence="6">
    <location>
        <begin position="86"/>
        <end position="114"/>
    </location>
</feature>
<name>A0A4Y7L4K7_PAPSO</name>
<sequence>MSGRIYHRSSFSSEEEADKHEEENQLVPANNYSQAIVPMYHKSVPTPGTYVVTLPKDQIYRIPPPENAHRFENYTRRNKNRPSNCCCVLFWILSLIILLGLLAAIASGIFYAIIQPKALEYSVEIFSIKGLNKNLTSSSSSGLKLSPEFDITVKSQNPNGKVSFYYLAGGSSVTVSYSKVELSSGEFKTFHQPANNATSIQMALKSTDGVEMSKETRTSLMDKLELGNIPFELDLNVPVKVKVGSLKTWTITLNVRCDVSTDKLTVNSTLVSNKCEVKATH</sequence>
<gene>
    <name evidence="8" type="ORF">C5167_003539</name>
</gene>
<dbReference type="EMBL" id="CM010723">
    <property type="protein sequence ID" value="RZC79358.1"/>
    <property type="molecule type" value="Genomic_DNA"/>
</dbReference>
<evidence type="ECO:0000259" key="7">
    <source>
        <dbReference type="Pfam" id="PF03168"/>
    </source>
</evidence>
<accession>A0A4Y7L4K7</accession>
<dbReference type="PANTHER" id="PTHR31234">
    <property type="entry name" value="LATE EMBRYOGENESIS ABUNDANT (LEA) HYDROXYPROLINE-RICH GLYCOPROTEIN FAMILY"/>
    <property type="match status" value="1"/>
</dbReference>
<comment type="subcellular location">
    <subcellularLocation>
        <location evidence="1">Membrane</location>
        <topology evidence="1">Single-pass membrane protein</topology>
    </subcellularLocation>
</comment>
<keyword evidence="2 6" id="KW-0812">Transmembrane</keyword>
<dbReference type="Gramene" id="RZC79358">
    <property type="protein sequence ID" value="RZC79358"/>
    <property type="gene ID" value="C5167_003539"/>
</dbReference>
<dbReference type="PANTHER" id="PTHR31234:SF70">
    <property type="entry name" value="LATE EMBRYOGENESIS ABUNDANT PROTEIN LEA-2 SUBGROUP DOMAIN-CONTAINING PROTEIN"/>
    <property type="match status" value="1"/>
</dbReference>
<evidence type="ECO:0000256" key="1">
    <source>
        <dbReference type="ARBA" id="ARBA00004167"/>
    </source>
</evidence>
<dbReference type="Pfam" id="PF03168">
    <property type="entry name" value="LEA_2"/>
    <property type="match status" value="1"/>
</dbReference>
<dbReference type="AlphaFoldDB" id="A0A4Y7L4K7"/>
<keyword evidence="3 6" id="KW-1133">Transmembrane helix</keyword>
<dbReference type="Proteomes" id="UP000316621">
    <property type="component" value="Chromosome 9"/>
</dbReference>
<dbReference type="GO" id="GO:0098542">
    <property type="term" value="P:defense response to other organism"/>
    <property type="evidence" value="ECO:0007669"/>
    <property type="project" value="InterPro"/>
</dbReference>
<evidence type="ECO:0000256" key="6">
    <source>
        <dbReference type="SAM" id="Phobius"/>
    </source>
</evidence>
<reference evidence="8 9" key="1">
    <citation type="journal article" date="2018" name="Science">
        <title>The opium poppy genome and morphinan production.</title>
        <authorList>
            <person name="Guo L."/>
            <person name="Winzer T."/>
            <person name="Yang X."/>
            <person name="Li Y."/>
            <person name="Ning Z."/>
            <person name="He Z."/>
            <person name="Teodor R."/>
            <person name="Lu Y."/>
            <person name="Bowser T.A."/>
            <person name="Graham I.A."/>
            <person name="Ye K."/>
        </authorList>
    </citation>
    <scope>NUCLEOTIDE SEQUENCE [LARGE SCALE GENOMIC DNA]</scope>
    <source>
        <strain evidence="9">cv. HN1</strain>
        <tissue evidence="8">Leaves</tissue>
    </source>
</reference>
<proteinExistence type="predicted"/>
<evidence type="ECO:0000256" key="2">
    <source>
        <dbReference type="ARBA" id="ARBA00022692"/>
    </source>
</evidence>
<evidence type="ECO:0000256" key="4">
    <source>
        <dbReference type="ARBA" id="ARBA00023136"/>
    </source>
</evidence>
<dbReference type="InterPro" id="IPR044839">
    <property type="entry name" value="NDR1-like"/>
</dbReference>
<evidence type="ECO:0000313" key="8">
    <source>
        <dbReference type="EMBL" id="RZC79358.1"/>
    </source>
</evidence>
<feature type="region of interest" description="Disordered" evidence="5">
    <location>
        <begin position="1"/>
        <end position="24"/>
    </location>
</feature>
<evidence type="ECO:0000256" key="5">
    <source>
        <dbReference type="SAM" id="MobiDB-lite"/>
    </source>
</evidence>
<dbReference type="InterPro" id="IPR004864">
    <property type="entry name" value="LEA_2"/>
</dbReference>
<evidence type="ECO:0000313" key="9">
    <source>
        <dbReference type="Proteomes" id="UP000316621"/>
    </source>
</evidence>